<accession>A0AAD7DJG9</accession>
<feature type="transmembrane region" description="Helical" evidence="1">
    <location>
        <begin position="209"/>
        <end position="230"/>
    </location>
</feature>
<protein>
    <recommendedName>
        <fullName evidence="2">DUF6535 domain-containing protein</fullName>
    </recommendedName>
</protein>
<keyword evidence="1" id="KW-0472">Membrane</keyword>
<keyword evidence="1" id="KW-1133">Transmembrane helix</keyword>
<feature type="transmembrane region" description="Helical" evidence="1">
    <location>
        <begin position="51"/>
        <end position="68"/>
    </location>
</feature>
<evidence type="ECO:0000256" key="1">
    <source>
        <dbReference type="SAM" id="Phobius"/>
    </source>
</evidence>
<feature type="domain" description="DUF6535" evidence="2">
    <location>
        <begin position="27"/>
        <end position="203"/>
    </location>
</feature>
<keyword evidence="1" id="KW-0812">Transmembrane</keyword>
<sequence length="541" mass="60719">MADDEENSELQEKVTDPSDEAAAAKLWSVYTLEADKYDKALVESWKSDMEGLLIFAALFSAILAAFIIESYKTLNSDSGDLTVQLLSQISQQLAASANGSTFNIPPTTPFTPQPASIVCNALWFISLGLSLTCALIATLVEQWARQFLHRADMRSAPLIRARVFSYLYYGLKRFHMHTVVEIIPLLLHASLLFFFGGLVAFLIPVNRTIWIITAAFLLVVIGVYTTLTLLPLRYLDCPYRTPLSASFWQIRQSFRRIWPRLSDALWQILHTCHQIFAHRHHGPSDSEAAGTMEEKEISSLSAHVELDPADKTADDSSSAKEETMVQAIFRTAGRSDWGRDHKSLVWTMKSLADDTELEPFVEAIPNLLWGPYSPREAYRKHLLRLVHDTDVRLDTRITGLFDSCRTGVLSDADRKRRLITCYKAFWAFASLPELVQSATESNDTVDFSHIYHRYTSIDSDAETAPYSASAKAVICWSTFWHMKGRIIAAQEALSSYAIETSQGGNPDLSGVASSVQDMHKKYFGFYPPSSLGPHHSSTTRR</sequence>
<name>A0AAD7DJG9_MYCRO</name>
<dbReference type="Pfam" id="PF20153">
    <property type="entry name" value="DUF6535"/>
    <property type="match status" value="1"/>
</dbReference>
<proteinExistence type="predicted"/>
<gene>
    <name evidence="3" type="ORF">B0H17DRAFT_510689</name>
</gene>
<evidence type="ECO:0000259" key="2">
    <source>
        <dbReference type="Pfam" id="PF20153"/>
    </source>
</evidence>
<dbReference type="Proteomes" id="UP001221757">
    <property type="component" value="Unassembled WGS sequence"/>
</dbReference>
<feature type="transmembrane region" description="Helical" evidence="1">
    <location>
        <begin position="121"/>
        <end position="140"/>
    </location>
</feature>
<feature type="transmembrane region" description="Helical" evidence="1">
    <location>
        <begin position="182"/>
        <end position="203"/>
    </location>
</feature>
<evidence type="ECO:0000313" key="3">
    <source>
        <dbReference type="EMBL" id="KAJ7693098.1"/>
    </source>
</evidence>
<evidence type="ECO:0000313" key="4">
    <source>
        <dbReference type="Proteomes" id="UP001221757"/>
    </source>
</evidence>
<dbReference type="InterPro" id="IPR045338">
    <property type="entry name" value="DUF6535"/>
</dbReference>
<organism evidence="3 4">
    <name type="scientific">Mycena rosella</name>
    <name type="common">Pink bonnet</name>
    <name type="synonym">Agaricus rosellus</name>
    <dbReference type="NCBI Taxonomy" id="1033263"/>
    <lineage>
        <taxon>Eukaryota</taxon>
        <taxon>Fungi</taxon>
        <taxon>Dikarya</taxon>
        <taxon>Basidiomycota</taxon>
        <taxon>Agaricomycotina</taxon>
        <taxon>Agaricomycetes</taxon>
        <taxon>Agaricomycetidae</taxon>
        <taxon>Agaricales</taxon>
        <taxon>Marasmiineae</taxon>
        <taxon>Mycenaceae</taxon>
        <taxon>Mycena</taxon>
    </lineage>
</organism>
<comment type="caution">
    <text evidence="3">The sequence shown here is derived from an EMBL/GenBank/DDBJ whole genome shotgun (WGS) entry which is preliminary data.</text>
</comment>
<dbReference type="EMBL" id="JARKIE010000048">
    <property type="protein sequence ID" value="KAJ7693098.1"/>
    <property type="molecule type" value="Genomic_DNA"/>
</dbReference>
<keyword evidence="4" id="KW-1185">Reference proteome</keyword>
<reference evidence="3" key="1">
    <citation type="submission" date="2023-03" db="EMBL/GenBank/DDBJ databases">
        <title>Massive genome expansion in bonnet fungi (Mycena s.s.) driven by repeated elements and novel gene families across ecological guilds.</title>
        <authorList>
            <consortium name="Lawrence Berkeley National Laboratory"/>
            <person name="Harder C.B."/>
            <person name="Miyauchi S."/>
            <person name="Viragh M."/>
            <person name="Kuo A."/>
            <person name="Thoen E."/>
            <person name="Andreopoulos B."/>
            <person name="Lu D."/>
            <person name="Skrede I."/>
            <person name="Drula E."/>
            <person name="Henrissat B."/>
            <person name="Morin E."/>
            <person name="Kohler A."/>
            <person name="Barry K."/>
            <person name="LaButti K."/>
            <person name="Morin E."/>
            <person name="Salamov A."/>
            <person name="Lipzen A."/>
            <person name="Mereny Z."/>
            <person name="Hegedus B."/>
            <person name="Baldrian P."/>
            <person name="Stursova M."/>
            <person name="Weitz H."/>
            <person name="Taylor A."/>
            <person name="Grigoriev I.V."/>
            <person name="Nagy L.G."/>
            <person name="Martin F."/>
            <person name="Kauserud H."/>
        </authorList>
    </citation>
    <scope>NUCLEOTIDE SEQUENCE</scope>
    <source>
        <strain evidence="3">CBHHK067</strain>
    </source>
</reference>
<dbReference type="AlphaFoldDB" id="A0AAD7DJG9"/>